<keyword evidence="2" id="KW-1185">Reference proteome</keyword>
<comment type="caution">
    <text evidence="1">The sequence shown here is derived from an EMBL/GenBank/DDBJ whole genome shotgun (WGS) entry which is preliminary data.</text>
</comment>
<sequence length="118" mass="11850">MLGIGGTQQAYNQSNLDLAYNDFLSQRDYLSKQLAARNAYLNPGMSMGGTSTTTLPGASWLQTGLGTAAGLGGAYSMLTGNPIFGANGLLGNLGSSSAGTITRPILDSTASGLSGVIG</sequence>
<evidence type="ECO:0000313" key="1">
    <source>
        <dbReference type="EMBL" id="PGH58245.1"/>
    </source>
</evidence>
<name>A0A2B8BK61_9PROT</name>
<organism evidence="1 2">
    <name type="scientific">Azospirillum palustre</name>
    <dbReference type="NCBI Taxonomy" id="2044885"/>
    <lineage>
        <taxon>Bacteria</taxon>
        <taxon>Pseudomonadati</taxon>
        <taxon>Pseudomonadota</taxon>
        <taxon>Alphaproteobacteria</taxon>
        <taxon>Rhodospirillales</taxon>
        <taxon>Azospirillaceae</taxon>
        <taxon>Azospirillum</taxon>
    </lineage>
</organism>
<reference evidence="2" key="1">
    <citation type="submission" date="2017-10" db="EMBL/GenBank/DDBJ databases">
        <authorList>
            <person name="Kravchenko I.K."/>
            <person name="Grouzdev D.S."/>
        </authorList>
    </citation>
    <scope>NUCLEOTIDE SEQUENCE [LARGE SCALE GENOMIC DNA]</scope>
    <source>
        <strain evidence="2">B2</strain>
    </source>
</reference>
<proteinExistence type="predicted"/>
<dbReference type="AlphaFoldDB" id="A0A2B8BK61"/>
<dbReference type="Proteomes" id="UP000225379">
    <property type="component" value="Unassembled WGS sequence"/>
</dbReference>
<protein>
    <submittedName>
        <fullName evidence="1">Uncharacterized protein</fullName>
    </submittedName>
</protein>
<dbReference type="EMBL" id="PDKW01000039">
    <property type="protein sequence ID" value="PGH58245.1"/>
    <property type="molecule type" value="Genomic_DNA"/>
</dbReference>
<evidence type="ECO:0000313" key="2">
    <source>
        <dbReference type="Proteomes" id="UP000225379"/>
    </source>
</evidence>
<gene>
    <name evidence="1" type="ORF">CRT60_09960</name>
</gene>
<accession>A0A2B8BK61</accession>